<proteinExistence type="predicted"/>
<keyword evidence="2" id="KW-1185">Reference proteome</keyword>
<sequence length="76" mass="8878">MIWHLTCGGVFQKIVHPISAKAWKHFDRTYLDFASDPRNERLGLCTDGFSHLDMHQPYIHVGLYFLLSTTYLHQCV</sequence>
<evidence type="ECO:0000313" key="2">
    <source>
        <dbReference type="Proteomes" id="UP001054252"/>
    </source>
</evidence>
<dbReference type="AlphaFoldDB" id="A0AAV5K8V2"/>
<dbReference type="Proteomes" id="UP001054252">
    <property type="component" value="Unassembled WGS sequence"/>
</dbReference>
<dbReference type="Pfam" id="PF02992">
    <property type="entry name" value="Transposase_21"/>
    <property type="match status" value="1"/>
</dbReference>
<evidence type="ECO:0000313" key="1">
    <source>
        <dbReference type="EMBL" id="GKV21571.1"/>
    </source>
</evidence>
<comment type="caution">
    <text evidence="1">The sequence shown here is derived from an EMBL/GenBank/DDBJ whole genome shotgun (WGS) entry which is preliminary data.</text>
</comment>
<gene>
    <name evidence="1" type="ORF">SLEP1_g31541</name>
</gene>
<protein>
    <submittedName>
        <fullName evidence="1">Uncharacterized protein</fullName>
    </submittedName>
</protein>
<dbReference type="EMBL" id="BPVZ01000058">
    <property type="protein sequence ID" value="GKV21571.1"/>
    <property type="molecule type" value="Genomic_DNA"/>
</dbReference>
<reference evidence="1 2" key="1">
    <citation type="journal article" date="2021" name="Commun. Biol.">
        <title>The genome of Shorea leprosula (Dipterocarpaceae) highlights the ecological relevance of drought in aseasonal tropical rainforests.</title>
        <authorList>
            <person name="Ng K.K.S."/>
            <person name="Kobayashi M.J."/>
            <person name="Fawcett J.A."/>
            <person name="Hatakeyama M."/>
            <person name="Paape T."/>
            <person name="Ng C.H."/>
            <person name="Ang C.C."/>
            <person name="Tnah L.H."/>
            <person name="Lee C.T."/>
            <person name="Nishiyama T."/>
            <person name="Sese J."/>
            <person name="O'Brien M.J."/>
            <person name="Copetti D."/>
            <person name="Mohd Noor M.I."/>
            <person name="Ong R.C."/>
            <person name="Putra M."/>
            <person name="Sireger I.Z."/>
            <person name="Indrioko S."/>
            <person name="Kosugi Y."/>
            <person name="Izuno A."/>
            <person name="Isagi Y."/>
            <person name="Lee S.L."/>
            <person name="Shimizu K.K."/>
        </authorList>
    </citation>
    <scope>NUCLEOTIDE SEQUENCE [LARGE SCALE GENOMIC DNA]</scope>
    <source>
        <strain evidence="1">214</strain>
    </source>
</reference>
<accession>A0AAV5K8V2</accession>
<organism evidence="1 2">
    <name type="scientific">Rubroshorea leprosula</name>
    <dbReference type="NCBI Taxonomy" id="152421"/>
    <lineage>
        <taxon>Eukaryota</taxon>
        <taxon>Viridiplantae</taxon>
        <taxon>Streptophyta</taxon>
        <taxon>Embryophyta</taxon>
        <taxon>Tracheophyta</taxon>
        <taxon>Spermatophyta</taxon>
        <taxon>Magnoliopsida</taxon>
        <taxon>eudicotyledons</taxon>
        <taxon>Gunneridae</taxon>
        <taxon>Pentapetalae</taxon>
        <taxon>rosids</taxon>
        <taxon>malvids</taxon>
        <taxon>Malvales</taxon>
        <taxon>Dipterocarpaceae</taxon>
        <taxon>Rubroshorea</taxon>
    </lineage>
</organism>
<name>A0AAV5K8V2_9ROSI</name>
<dbReference type="InterPro" id="IPR004242">
    <property type="entry name" value="Transposase_21"/>
</dbReference>